<evidence type="ECO:0000313" key="1">
    <source>
        <dbReference type="EMBL" id="AIW53324.1"/>
    </source>
</evidence>
<organism evidence="1">
    <name type="scientific">Chicken calicivirus</name>
    <dbReference type="NCBI Taxonomy" id="1172196"/>
    <lineage>
        <taxon>Viruses</taxon>
        <taxon>Riboviria</taxon>
        <taxon>Orthornavirae</taxon>
        <taxon>Pisuviricota</taxon>
        <taxon>Pisoniviricetes</taxon>
        <taxon>Picornavirales</taxon>
        <taxon>Caliciviridae</taxon>
        <taxon>Bavovirus</taxon>
        <taxon>Bavovirus bavariaense</taxon>
        <taxon>Bavaria virus</taxon>
    </lineage>
</organism>
<gene>
    <name evidence="1" type="primary">VP2</name>
</gene>
<name>A0A0K0LAP3_9CALI</name>
<protein>
    <submittedName>
        <fullName evidence="1">VP2</fullName>
    </submittedName>
</protein>
<proteinExistence type="predicted"/>
<dbReference type="EMBL" id="KM254171">
    <property type="protein sequence ID" value="AIW53324.1"/>
    <property type="molecule type" value="Genomic_RNA"/>
</dbReference>
<sequence length="287" mass="30441">MAAAGFAAIAGGASNLISSLGSTATSAASLAIQKELGEKSLAIQQQGQMLSAVSPYISADAYMKTIGTAIEARYDALTSMGVDKSYAMMRSLNPNWGYTLNGNHTMPEVRTPTVGSVSAPTLSPLNLSTNFQSTQSYTINNGQTTDRQSNWGSVRASSWVNNPSHYSRDTTMSGTHGSSIGTVSPFSSVRSASSSNSSFTVLNWEGYVYNSWPGRTVSTQTDPHTTPVADAGVQATVSSTDASVGTRPRTYRFNSSRSSWNPNAFRNPQMAIDLNTPHGGPPARYPR</sequence>
<accession>A0A0K0LAP3</accession>
<reference evidence="1" key="1">
    <citation type="submission" date="2014-07" db="EMBL/GenBank/DDBJ databases">
        <title>A systematic study of Ichneumonosoma Meijere, Pelmatops Enderlein, Pseudopelmatops Shiraki and Soita Walker (Diptera: Tephritidae).</title>
        <authorList>
            <person name="Chen X.-L."/>
            <person name="Norrbom A."/>
            <person name="Zhu C.-D."/>
        </authorList>
    </citation>
    <scope>NUCLEOTIDE SEQUENCE</scope>
    <source>
        <strain evidence="1">CaliciQ45/2013</strain>
    </source>
</reference>